<sequence>MSINWSNRTQISRKKCVLYHDAFPYSFCLLFGGFIQLQKVMWGLK</sequence>
<keyword evidence="1" id="KW-0472">Membrane</keyword>
<evidence type="ECO:0000313" key="3">
    <source>
        <dbReference type="Proteomes" id="UP000324222"/>
    </source>
</evidence>
<accession>A0A5B7GFK7</accession>
<name>A0A5B7GFK7_PORTR</name>
<dbReference type="EMBL" id="VSRR010013078">
    <property type="protein sequence ID" value="MPC55324.1"/>
    <property type="molecule type" value="Genomic_DNA"/>
</dbReference>
<organism evidence="2 3">
    <name type="scientific">Portunus trituberculatus</name>
    <name type="common">Swimming crab</name>
    <name type="synonym">Neptunus trituberculatus</name>
    <dbReference type="NCBI Taxonomy" id="210409"/>
    <lineage>
        <taxon>Eukaryota</taxon>
        <taxon>Metazoa</taxon>
        <taxon>Ecdysozoa</taxon>
        <taxon>Arthropoda</taxon>
        <taxon>Crustacea</taxon>
        <taxon>Multicrustacea</taxon>
        <taxon>Malacostraca</taxon>
        <taxon>Eumalacostraca</taxon>
        <taxon>Eucarida</taxon>
        <taxon>Decapoda</taxon>
        <taxon>Pleocyemata</taxon>
        <taxon>Brachyura</taxon>
        <taxon>Eubrachyura</taxon>
        <taxon>Portunoidea</taxon>
        <taxon>Portunidae</taxon>
        <taxon>Portuninae</taxon>
        <taxon>Portunus</taxon>
    </lineage>
</organism>
<keyword evidence="1" id="KW-0812">Transmembrane</keyword>
<keyword evidence="3" id="KW-1185">Reference proteome</keyword>
<protein>
    <submittedName>
        <fullName evidence="2">Uncharacterized protein</fullName>
    </submittedName>
</protein>
<feature type="transmembrane region" description="Helical" evidence="1">
    <location>
        <begin position="22"/>
        <end position="42"/>
    </location>
</feature>
<dbReference type="AlphaFoldDB" id="A0A5B7GFK7"/>
<evidence type="ECO:0000313" key="2">
    <source>
        <dbReference type="EMBL" id="MPC55324.1"/>
    </source>
</evidence>
<dbReference type="Proteomes" id="UP000324222">
    <property type="component" value="Unassembled WGS sequence"/>
</dbReference>
<keyword evidence="1" id="KW-1133">Transmembrane helix</keyword>
<evidence type="ECO:0000256" key="1">
    <source>
        <dbReference type="SAM" id="Phobius"/>
    </source>
</evidence>
<comment type="caution">
    <text evidence="2">The sequence shown here is derived from an EMBL/GenBank/DDBJ whole genome shotgun (WGS) entry which is preliminary data.</text>
</comment>
<reference evidence="2 3" key="1">
    <citation type="submission" date="2019-05" db="EMBL/GenBank/DDBJ databases">
        <title>Another draft genome of Portunus trituberculatus and its Hox gene families provides insights of decapod evolution.</title>
        <authorList>
            <person name="Jeong J.-H."/>
            <person name="Song I."/>
            <person name="Kim S."/>
            <person name="Choi T."/>
            <person name="Kim D."/>
            <person name="Ryu S."/>
            <person name="Kim W."/>
        </authorList>
    </citation>
    <scope>NUCLEOTIDE SEQUENCE [LARGE SCALE GENOMIC DNA]</scope>
    <source>
        <tissue evidence="2">Muscle</tissue>
    </source>
</reference>
<proteinExistence type="predicted"/>
<gene>
    <name evidence="2" type="ORF">E2C01_049256</name>
</gene>